<name>A0ABT9Y6N5_9FIRM</name>
<proteinExistence type="predicted"/>
<gene>
    <name evidence="1" type="ORF">J2S01_001097</name>
</gene>
<protein>
    <submittedName>
        <fullName evidence="1">Ethanolamine utilization protein EutA</fullName>
    </submittedName>
</protein>
<dbReference type="RefSeq" id="WP_307223422.1">
    <property type="nucleotide sequence ID" value="NZ_CP116940.1"/>
</dbReference>
<dbReference type="PANTHER" id="PTHR32432">
    <property type="entry name" value="CELL DIVISION PROTEIN FTSA-RELATED"/>
    <property type="match status" value="1"/>
</dbReference>
<dbReference type="PIRSF" id="PIRSF012293">
    <property type="entry name" value="EutA"/>
    <property type="match status" value="1"/>
</dbReference>
<organism evidence="1 2">
    <name type="scientific">Pectinatus haikarae</name>
    <dbReference type="NCBI Taxonomy" id="349096"/>
    <lineage>
        <taxon>Bacteria</taxon>
        <taxon>Bacillati</taxon>
        <taxon>Bacillota</taxon>
        <taxon>Negativicutes</taxon>
        <taxon>Selenomonadales</taxon>
        <taxon>Selenomonadaceae</taxon>
        <taxon>Pectinatus</taxon>
    </lineage>
</organism>
<evidence type="ECO:0000313" key="1">
    <source>
        <dbReference type="EMBL" id="MDQ0203381.1"/>
    </source>
</evidence>
<dbReference type="InterPro" id="IPR043129">
    <property type="entry name" value="ATPase_NBD"/>
</dbReference>
<keyword evidence="2" id="KW-1185">Reference proteome</keyword>
<evidence type="ECO:0000313" key="2">
    <source>
        <dbReference type="Proteomes" id="UP001239167"/>
    </source>
</evidence>
<dbReference type="InterPro" id="IPR009377">
    <property type="entry name" value="EutA"/>
</dbReference>
<dbReference type="Proteomes" id="UP001239167">
    <property type="component" value="Unassembled WGS sequence"/>
</dbReference>
<dbReference type="Pfam" id="PF06277">
    <property type="entry name" value="EutA"/>
    <property type="match status" value="1"/>
</dbReference>
<comment type="caution">
    <text evidence="1">The sequence shown here is derived from an EMBL/GenBank/DDBJ whole genome shotgun (WGS) entry which is preliminary data.</text>
</comment>
<sequence>MQESLLSVGIDLGTTTTQIIFSRIYLEDKAVTAVPEVKISRKEIIYKSTVYFTPVLSDNRIDLPALKNLVEKEYLKAGIKKNDLQTGAVIITGETARKENASAVLQSLSDFAGDFVVATAGPDLESLLAGLGAGAGEKSKNHGEAVLNFDIGGGTTNAALFIDGEASSTFALDIGGRLLRLQKDGTINYVSAKIKDLLVELGLEDKIRPGEKADFGDLHLLTRTFAKILYRIIRQLTLTPAAKKLFIGHECGPFGLPLAMISGGVAEYVYRDFTPRNIEDVALFGDIGPLLGSSVRDYFSAHGMQLQKPKEKIRATVIGAGTHSLCLSGSTISADESVLPIKNLPVMQLSLEQSTADIEKSGKILQQKLRLFPDDLPALALAGTVAPSYSDVKTLARMIAENIPVQLNQPLVILLEADFAKALGLTLKRYLADTQIICLDRIKAHDGDYIDIGRSIGSAVPVVVKTLIFTA</sequence>
<dbReference type="InterPro" id="IPR050696">
    <property type="entry name" value="FtsA/MreB"/>
</dbReference>
<reference evidence="1 2" key="1">
    <citation type="submission" date="2023-07" db="EMBL/GenBank/DDBJ databases">
        <title>Genomic Encyclopedia of Type Strains, Phase IV (KMG-IV): sequencing the most valuable type-strain genomes for metagenomic binning, comparative biology and taxonomic classification.</title>
        <authorList>
            <person name="Goeker M."/>
        </authorList>
    </citation>
    <scope>NUCLEOTIDE SEQUENCE [LARGE SCALE GENOMIC DNA]</scope>
    <source>
        <strain evidence="1 2">DSM 16980</strain>
    </source>
</reference>
<dbReference type="PANTHER" id="PTHR32432:SF13">
    <property type="entry name" value="ETHANOLAMINE AMMONIA-LYASE REACTIVASE EUTA"/>
    <property type="match status" value="1"/>
</dbReference>
<accession>A0ABT9Y6N5</accession>
<dbReference type="EMBL" id="JAUSUE010000005">
    <property type="protein sequence ID" value="MDQ0203381.1"/>
    <property type="molecule type" value="Genomic_DNA"/>
</dbReference>
<dbReference type="SUPFAM" id="SSF53067">
    <property type="entry name" value="Actin-like ATPase domain"/>
    <property type="match status" value="1"/>
</dbReference>